<dbReference type="GO" id="GO:0016627">
    <property type="term" value="F:oxidoreductase activity, acting on the CH-CH group of donors"/>
    <property type="evidence" value="ECO:0007669"/>
    <property type="project" value="TreeGrafter"/>
</dbReference>
<dbReference type="RefSeq" id="WP_151595713.1">
    <property type="nucleotide sequence ID" value="NZ_WBMS02000018.1"/>
</dbReference>
<name>A0A6I4MF35_9ACTN</name>
<dbReference type="GO" id="GO:0005829">
    <property type="term" value="C:cytosol"/>
    <property type="evidence" value="ECO:0007669"/>
    <property type="project" value="TreeGrafter"/>
</dbReference>
<feature type="domain" description="Pyridoxamine 5'-phosphate oxidase N-terminal" evidence="2">
    <location>
        <begin position="5"/>
        <end position="125"/>
    </location>
</feature>
<gene>
    <name evidence="3" type="ORF">F8568_022860</name>
</gene>
<accession>A0A6I4MF35</accession>
<keyword evidence="1" id="KW-0560">Oxidoreductase</keyword>
<dbReference type="SUPFAM" id="SSF50475">
    <property type="entry name" value="FMN-binding split barrel"/>
    <property type="match status" value="1"/>
</dbReference>
<dbReference type="InterPro" id="IPR012349">
    <property type="entry name" value="Split_barrel_FMN-bd"/>
</dbReference>
<evidence type="ECO:0000259" key="2">
    <source>
        <dbReference type="Pfam" id="PF01243"/>
    </source>
</evidence>
<dbReference type="InterPro" id="IPR052019">
    <property type="entry name" value="F420H2_bilvrd_red/Heme_oxyg"/>
</dbReference>
<proteinExistence type="predicted"/>
<comment type="caution">
    <text evidence="3">The sequence shown here is derived from an EMBL/GenBank/DDBJ whole genome shotgun (WGS) entry which is preliminary data.</text>
</comment>
<evidence type="ECO:0000256" key="1">
    <source>
        <dbReference type="ARBA" id="ARBA00023002"/>
    </source>
</evidence>
<reference evidence="3" key="1">
    <citation type="submission" date="2019-12" db="EMBL/GenBank/DDBJ databases">
        <title>Actinomadura physcomitrii sp. nov., a novel actinomycete isolated from moss [Physcomitrium sphaericum (Ludw) Fuernr].</title>
        <authorList>
            <person name="Zhuang X."/>
        </authorList>
    </citation>
    <scope>NUCLEOTIDE SEQUENCE [LARGE SCALE GENOMIC DNA]</scope>
    <source>
        <strain evidence="3">LD22</strain>
    </source>
</reference>
<evidence type="ECO:0000313" key="4">
    <source>
        <dbReference type="Proteomes" id="UP000462055"/>
    </source>
</evidence>
<organism evidence="3 4">
    <name type="scientific">Actinomadura physcomitrii</name>
    <dbReference type="NCBI Taxonomy" id="2650748"/>
    <lineage>
        <taxon>Bacteria</taxon>
        <taxon>Bacillati</taxon>
        <taxon>Actinomycetota</taxon>
        <taxon>Actinomycetes</taxon>
        <taxon>Streptosporangiales</taxon>
        <taxon>Thermomonosporaceae</taxon>
        <taxon>Actinomadura</taxon>
    </lineage>
</organism>
<dbReference type="InterPro" id="IPR019920">
    <property type="entry name" value="F420-binding_dom_put"/>
</dbReference>
<evidence type="ECO:0000313" key="3">
    <source>
        <dbReference type="EMBL" id="MWA03165.1"/>
    </source>
</evidence>
<dbReference type="GO" id="GO:0070967">
    <property type="term" value="F:coenzyme F420 binding"/>
    <property type="evidence" value="ECO:0007669"/>
    <property type="project" value="TreeGrafter"/>
</dbReference>
<keyword evidence="4" id="KW-1185">Reference proteome</keyword>
<dbReference type="PANTHER" id="PTHR35176">
    <property type="entry name" value="HEME OXYGENASE HI_0854-RELATED"/>
    <property type="match status" value="1"/>
</dbReference>
<dbReference type="Pfam" id="PF01243">
    <property type="entry name" value="PNPOx_N"/>
    <property type="match status" value="1"/>
</dbReference>
<dbReference type="Proteomes" id="UP000462055">
    <property type="component" value="Unassembled WGS sequence"/>
</dbReference>
<dbReference type="AlphaFoldDB" id="A0A6I4MF35"/>
<sequence length="134" mass="14956">MAEKLDEKTRAFVDNKNFPVVATVNEDGSPHSSIVLIKRDEDDSLLFVTHAGRRTERNISRDPRVNLSVFDIENPVTSIEIRGTAKVLEGGGKELADELTLKYLDEVHDVDDVSRVVVRIVPHKVIAFPPEPAK</sequence>
<dbReference type="Gene3D" id="2.30.110.10">
    <property type="entry name" value="Electron Transport, Fmn-binding Protein, Chain A"/>
    <property type="match status" value="1"/>
</dbReference>
<dbReference type="PANTHER" id="PTHR35176:SF6">
    <property type="entry name" value="HEME OXYGENASE HI_0854-RELATED"/>
    <property type="match status" value="1"/>
</dbReference>
<dbReference type="EMBL" id="WBMS02000018">
    <property type="protein sequence ID" value="MWA03165.1"/>
    <property type="molecule type" value="Genomic_DNA"/>
</dbReference>
<dbReference type="NCBIfam" id="TIGR03618">
    <property type="entry name" value="Rv1155_F420"/>
    <property type="match status" value="1"/>
</dbReference>
<protein>
    <submittedName>
        <fullName evidence="3">TIGR03618 family F420-dependent PPOX class oxidoreductase</fullName>
    </submittedName>
</protein>
<dbReference type="InterPro" id="IPR011576">
    <property type="entry name" value="Pyridox_Oxase_N"/>
</dbReference>